<dbReference type="PANTHER" id="PTHR42796">
    <property type="entry name" value="FUMARYLACETOACETATE HYDROLASE DOMAIN-CONTAINING PROTEIN 2A-RELATED"/>
    <property type="match status" value="1"/>
</dbReference>
<dbReference type="Pfam" id="PF01557">
    <property type="entry name" value="FAA_hydrolase"/>
    <property type="match status" value="1"/>
</dbReference>
<dbReference type="EMBL" id="JBHUFC010000003">
    <property type="protein sequence ID" value="MFD1788020.1"/>
    <property type="molecule type" value="Genomic_DNA"/>
</dbReference>
<dbReference type="GO" id="GO:0016787">
    <property type="term" value="F:hydrolase activity"/>
    <property type="evidence" value="ECO:0007669"/>
    <property type="project" value="UniProtKB-KW"/>
</dbReference>
<dbReference type="Gene3D" id="3.90.850.10">
    <property type="entry name" value="Fumarylacetoacetase-like, C-terminal domain"/>
    <property type="match status" value="1"/>
</dbReference>
<evidence type="ECO:0000256" key="1">
    <source>
        <dbReference type="ARBA" id="ARBA00010211"/>
    </source>
</evidence>
<keyword evidence="5" id="KW-1185">Reference proteome</keyword>
<name>A0ABW4NFG1_9SPHN</name>
<protein>
    <submittedName>
        <fullName evidence="4">Fumarylacetoacetate hydrolase family protein</fullName>
    </submittedName>
</protein>
<organism evidence="4 5">
    <name type="scientific">Sphingomonas floccifaciens</name>
    <dbReference type="NCBI Taxonomy" id="1844115"/>
    <lineage>
        <taxon>Bacteria</taxon>
        <taxon>Pseudomonadati</taxon>
        <taxon>Pseudomonadota</taxon>
        <taxon>Alphaproteobacteria</taxon>
        <taxon>Sphingomonadales</taxon>
        <taxon>Sphingomonadaceae</taxon>
        <taxon>Sphingomonas</taxon>
    </lineage>
</organism>
<sequence length="369" mass="38475">MMPIDATLLPDDWRDATLVGRVDFGDGPTPIAVRGGIAHDMSAVAPTVSHLIARGDLSGGTAIGPLDTIDGDLLSPIDLQCIKAAGVTFANSALERVIEEAARGDAGAAEGVRAKLEGRIGGSLRSVVPGSDEAAALKAALIEDGLWSQYLEVAIGPDAEIFTKGPPLSSVGAGSDIGVRDDSAWNNPEPEVVLVVTAAGEIVGAALGNDVNLRDFEGRSALLLGKAKDNRAATAVGPFARLFDDGFTLDDVRAAKITLRIDGPEGYVLNGVNSMDQISRDLAELARQAMSQHDYPDGFVLFCGTLFAPTDDRDAPGRGFTHKPGDVVTIANPLLGRLVNRVVHCPDAPRWDTGIGALMTNLAKRGMLA</sequence>
<comment type="caution">
    <text evidence="4">The sequence shown here is derived from an EMBL/GenBank/DDBJ whole genome shotgun (WGS) entry which is preliminary data.</text>
</comment>
<dbReference type="Proteomes" id="UP001597283">
    <property type="component" value="Unassembled WGS sequence"/>
</dbReference>
<evidence type="ECO:0000313" key="5">
    <source>
        <dbReference type="Proteomes" id="UP001597283"/>
    </source>
</evidence>
<dbReference type="InterPro" id="IPR036663">
    <property type="entry name" value="Fumarylacetoacetase_C_sf"/>
</dbReference>
<evidence type="ECO:0000259" key="3">
    <source>
        <dbReference type="Pfam" id="PF01557"/>
    </source>
</evidence>
<gene>
    <name evidence="4" type="ORF">ACFSC3_10575</name>
</gene>
<dbReference type="InterPro" id="IPR051121">
    <property type="entry name" value="FAH"/>
</dbReference>
<evidence type="ECO:0000256" key="2">
    <source>
        <dbReference type="ARBA" id="ARBA00022723"/>
    </source>
</evidence>
<comment type="similarity">
    <text evidence="1">Belongs to the FAH family.</text>
</comment>
<reference evidence="5" key="1">
    <citation type="journal article" date="2019" name="Int. J. Syst. Evol. Microbiol.">
        <title>The Global Catalogue of Microorganisms (GCM) 10K type strain sequencing project: providing services to taxonomists for standard genome sequencing and annotation.</title>
        <authorList>
            <consortium name="The Broad Institute Genomics Platform"/>
            <consortium name="The Broad Institute Genome Sequencing Center for Infectious Disease"/>
            <person name="Wu L."/>
            <person name="Ma J."/>
        </authorList>
    </citation>
    <scope>NUCLEOTIDE SEQUENCE [LARGE SCALE GENOMIC DNA]</scope>
    <source>
        <strain evidence="5">Q85</strain>
    </source>
</reference>
<proteinExistence type="inferred from homology"/>
<keyword evidence="2" id="KW-0479">Metal-binding</keyword>
<dbReference type="InterPro" id="IPR011234">
    <property type="entry name" value="Fumarylacetoacetase-like_C"/>
</dbReference>
<keyword evidence="4" id="KW-0378">Hydrolase</keyword>
<feature type="domain" description="Fumarylacetoacetase-like C-terminal" evidence="3">
    <location>
        <begin position="166"/>
        <end position="343"/>
    </location>
</feature>
<dbReference type="SUPFAM" id="SSF56529">
    <property type="entry name" value="FAH"/>
    <property type="match status" value="1"/>
</dbReference>
<dbReference type="RefSeq" id="WP_380940371.1">
    <property type="nucleotide sequence ID" value="NZ_JBHUFC010000003.1"/>
</dbReference>
<dbReference type="PANTHER" id="PTHR42796:SF7">
    <property type="entry name" value="2-DEHYDRO-3-DEOXY-D-ARABINONATE DEHYDRATASE"/>
    <property type="match status" value="1"/>
</dbReference>
<accession>A0ABW4NFG1</accession>
<evidence type="ECO:0000313" key="4">
    <source>
        <dbReference type="EMBL" id="MFD1788020.1"/>
    </source>
</evidence>